<feature type="domain" description="Reverse transcriptase" evidence="1">
    <location>
        <begin position="1"/>
        <end position="266"/>
    </location>
</feature>
<gene>
    <name evidence="2" type="ORF">DXB38_00935</name>
</gene>
<comment type="caution">
    <text evidence="2">The sequence shown here is derived from an EMBL/GenBank/DDBJ whole genome shotgun (WGS) entry which is preliminary data.</text>
</comment>
<dbReference type="InterPro" id="IPR051083">
    <property type="entry name" value="GrpII_Intron_Splice-Mob/Def"/>
</dbReference>
<dbReference type="PANTHER" id="PTHR34047">
    <property type="entry name" value="NUCLEAR INTRON MATURASE 1, MITOCHONDRIAL-RELATED"/>
    <property type="match status" value="1"/>
</dbReference>
<dbReference type="PANTHER" id="PTHR34047:SF8">
    <property type="entry name" value="PROTEIN YKFC"/>
    <property type="match status" value="1"/>
</dbReference>
<dbReference type="Pfam" id="PF00078">
    <property type="entry name" value="RVT_1"/>
    <property type="match status" value="1"/>
</dbReference>
<accession>A0A3E5EPX6</accession>
<dbReference type="SUPFAM" id="SSF56672">
    <property type="entry name" value="DNA/RNA polymerases"/>
    <property type="match status" value="1"/>
</dbReference>
<proteinExistence type="predicted"/>
<dbReference type="AlphaFoldDB" id="A0A3E5EPX6"/>
<dbReference type="PROSITE" id="PS50878">
    <property type="entry name" value="RT_POL"/>
    <property type="match status" value="1"/>
</dbReference>
<name>A0A3E5EPX6_9FIRM</name>
<evidence type="ECO:0000259" key="1">
    <source>
        <dbReference type="PROSITE" id="PS50878"/>
    </source>
</evidence>
<dbReference type="InterPro" id="IPR000477">
    <property type="entry name" value="RT_dom"/>
</dbReference>
<protein>
    <recommendedName>
        <fullName evidence="1">Reverse transcriptase domain-containing protein</fullName>
    </recommendedName>
</protein>
<dbReference type="Proteomes" id="UP000261105">
    <property type="component" value="Unassembled WGS sequence"/>
</dbReference>
<dbReference type="InterPro" id="IPR043502">
    <property type="entry name" value="DNA/RNA_pol_sf"/>
</dbReference>
<dbReference type="EMBL" id="QSUZ01000001">
    <property type="protein sequence ID" value="RGN90584.1"/>
    <property type="molecule type" value="Genomic_DNA"/>
</dbReference>
<reference evidence="2 3" key="1">
    <citation type="submission" date="2018-08" db="EMBL/GenBank/DDBJ databases">
        <title>A genome reference for cultivated species of the human gut microbiota.</title>
        <authorList>
            <person name="Zou Y."/>
            <person name="Xue W."/>
            <person name="Luo G."/>
        </authorList>
    </citation>
    <scope>NUCLEOTIDE SEQUENCE [LARGE SCALE GENOMIC DNA]</scope>
    <source>
        <strain evidence="2 3">OM03-6</strain>
    </source>
</reference>
<evidence type="ECO:0000313" key="2">
    <source>
        <dbReference type="EMBL" id="RGN90584.1"/>
    </source>
</evidence>
<sequence length="339" mass="40247">MEKEIVTNFENLYRSYKKVKSGKKFNSGTARFSNLSLEGIHLLKEQLESQTYTINPYNKFQIHEPKERTIESCAFKDKVVQRCFSDYILTPKLENILIKWNTAGQQGKGQHMAMDGLRNQMLDFYKRNGMNSWIVKCDIHKYFYCIDHEIMKDVLDYYFDDDFTVWLNHLFIDSTGNPGLSLGNQVNQKYALLLLHSLDQMITIEFGNPYYGRYNDDFYVICKTKEDAREILKAIRKMVESLRLELNPKSQIVPFRMGLCYLGFHHYVTDKGKYIRKLRGDKKRKTQRKIRRWVRAMNDGKMSIEKFHEKYGACKNHMLHGNCTKLCHSMDLEIERRMK</sequence>
<organism evidence="2 3">
    <name type="scientific">Blautia obeum</name>
    <dbReference type="NCBI Taxonomy" id="40520"/>
    <lineage>
        <taxon>Bacteria</taxon>
        <taxon>Bacillati</taxon>
        <taxon>Bacillota</taxon>
        <taxon>Clostridia</taxon>
        <taxon>Lachnospirales</taxon>
        <taxon>Lachnospiraceae</taxon>
        <taxon>Blautia</taxon>
    </lineage>
</organism>
<evidence type="ECO:0000313" key="3">
    <source>
        <dbReference type="Proteomes" id="UP000261105"/>
    </source>
</evidence>